<reference evidence="3 4" key="1">
    <citation type="submission" date="2020-07" db="EMBL/GenBank/DDBJ databases">
        <title>Genomic Encyclopedia of Type Strains, Phase IV (KMG-V): Genome sequencing to study the core and pangenomes of soil and plant-associated prokaryotes.</title>
        <authorList>
            <person name="Whitman W."/>
        </authorList>
    </citation>
    <scope>NUCLEOTIDE SEQUENCE [LARGE SCALE GENOMIC DNA]</scope>
    <source>
        <strain evidence="3 4">AN3</strain>
    </source>
</reference>
<keyword evidence="4" id="KW-1185">Reference proteome</keyword>
<dbReference type="InterPro" id="IPR011650">
    <property type="entry name" value="Peptidase_M20_dimer"/>
</dbReference>
<evidence type="ECO:0000256" key="1">
    <source>
        <dbReference type="ARBA" id="ARBA00022801"/>
    </source>
</evidence>
<protein>
    <submittedName>
        <fullName evidence="3">Aminobenzoyl-glutamate utilization protein B</fullName>
    </submittedName>
</protein>
<dbReference type="PIRSF" id="PIRSF037227">
    <property type="entry name" value="Aminobenzoyl-glu_utiliz_pB"/>
    <property type="match status" value="1"/>
</dbReference>
<gene>
    <name evidence="3" type="ORF">FHW16_004802</name>
</gene>
<dbReference type="InterPro" id="IPR017439">
    <property type="entry name" value="Amidohydrolase"/>
</dbReference>
<dbReference type="InterPro" id="IPR052030">
    <property type="entry name" value="Peptidase_M20/M20A_hydrolases"/>
</dbReference>
<dbReference type="Gene3D" id="3.40.630.10">
    <property type="entry name" value="Zn peptidases"/>
    <property type="match status" value="1"/>
</dbReference>
<dbReference type="PANTHER" id="PTHR30575:SF0">
    <property type="entry name" value="XAA-ARG DIPEPTIDASE"/>
    <property type="match status" value="1"/>
</dbReference>
<dbReference type="SUPFAM" id="SSF53187">
    <property type="entry name" value="Zn-dependent exopeptidases"/>
    <property type="match status" value="1"/>
</dbReference>
<dbReference type="Gene3D" id="3.30.70.360">
    <property type="match status" value="1"/>
</dbReference>
<dbReference type="PANTHER" id="PTHR30575">
    <property type="entry name" value="PEPTIDASE M20"/>
    <property type="match status" value="1"/>
</dbReference>
<dbReference type="CDD" id="cd05673">
    <property type="entry name" value="M20_Acy1L2_AbgB"/>
    <property type="match status" value="1"/>
</dbReference>
<dbReference type="InterPro" id="IPR017145">
    <property type="entry name" value="Aminobenzoyl-glu_utiliz_pB"/>
</dbReference>
<evidence type="ECO:0000259" key="2">
    <source>
        <dbReference type="Pfam" id="PF07687"/>
    </source>
</evidence>
<dbReference type="NCBIfam" id="TIGR01891">
    <property type="entry name" value="amidohydrolases"/>
    <property type="match status" value="1"/>
</dbReference>
<dbReference type="GO" id="GO:0005737">
    <property type="term" value="C:cytoplasm"/>
    <property type="evidence" value="ECO:0007669"/>
    <property type="project" value="TreeGrafter"/>
</dbReference>
<dbReference type="InterPro" id="IPR002933">
    <property type="entry name" value="Peptidase_M20"/>
</dbReference>
<keyword evidence="1" id="KW-0378">Hydrolase</keyword>
<sequence length="475" mass="50950">MKNSEIVWDLVDTKKAIFEALSDRIWGMPEIAYTEYRSVAEHTAMLKQQGFRVTENVAGIPTAVMGEAGERGPIIAILGEYDALPGLSQEAGVAEPRPVPGNGHGHGCGHNLLGSAAMLAATAIKDWLAETGTPGRVRYYGCPAEEGGAAKSFMAREGAFNNVDIAITWHPASFTEVARAHSLANTRMDFKFTGRASHASAAPHLGRSALDAVELMNVGVNYMREHMPSDARIHYAMLDSGGIAPNVVQATAAVRYAIRARDLSGMLALNERVKKIAEGAALMTETKVSISIMSAVSNLLPNRPLEEAMQRNIERLGPVPFDDADKAFAAKIQATLSDNDIDNDYARVGVARRANTPLCDFIVPLDVRGEPMVGSTDVGDVSWVMPTVQAHATTHAIGTPGHSWQITSQGKMAAAHKGMVYVAKVMAATALDLINDETLMARAKKDHQDRLGKTPYVCPIPADVKPPLQPKQDAA</sequence>
<dbReference type="Pfam" id="PF07687">
    <property type="entry name" value="M20_dimer"/>
    <property type="match status" value="1"/>
</dbReference>
<dbReference type="SUPFAM" id="SSF55031">
    <property type="entry name" value="Bacterial exopeptidase dimerisation domain"/>
    <property type="match status" value="1"/>
</dbReference>
<dbReference type="Proteomes" id="UP000549052">
    <property type="component" value="Unassembled WGS sequence"/>
</dbReference>
<evidence type="ECO:0000313" key="3">
    <source>
        <dbReference type="EMBL" id="MBA8881067.1"/>
    </source>
</evidence>
<proteinExistence type="predicted"/>
<dbReference type="EMBL" id="JACGXN010000011">
    <property type="protein sequence ID" value="MBA8881067.1"/>
    <property type="molecule type" value="Genomic_DNA"/>
</dbReference>
<name>A0A839EXF2_9HYPH</name>
<comment type="caution">
    <text evidence="3">The sequence shown here is derived from an EMBL/GenBank/DDBJ whole genome shotgun (WGS) entry which is preliminary data.</text>
</comment>
<organism evidence="3 4">
    <name type="scientific">Phyllobacterium myrsinacearum</name>
    <dbReference type="NCBI Taxonomy" id="28101"/>
    <lineage>
        <taxon>Bacteria</taxon>
        <taxon>Pseudomonadati</taxon>
        <taxon>Pseudomonadota</taxon>
        <taxon>Alphaproteobacteria</taxon>
        <taxon>Hyphomicrobiales</taxon>
        <taxon>Phyllobacteriaceae</taxon>
        <taxon>Phyllobacterium</taxon>
    </lineage>
</organism>
<dbReference type="RefSeq" id="WP_182551692.1">
    <property type="nucleotide sequence ID" value="NZ_JACGXN010000011.1"/>
</dbReference>
<feature type="domain" description="Peptidase M20 dimerisation" evidence="2">
    <location>
        <begin position="188"/>
        <end position="278"/>
    </location>
</feature>
<evidence type="ECO:0000313" key="4">
    <source>
        <dbReference type="Proteomes" id="UP000549052"/>
    </source>
</evidence>
<accession>A0A839EXF2</accession>
<dbReference type="GO" id="GO:0071713">
    <property type="term" value="F:para-aminobenzoyl-glutamate hydrolase activity"/>
    <property type="evidence" value="ECO:0007669"/>
    <property type="project" value="TreeGrafter"/>
</dbReference>
<dbReference type="InterPro" id="IPR036264">
    <property type="entry name" value="Bact_exopeptidase_dim_dom"/>
</dbReference>
<dbReference type="AlphaFoldDB" id="A0A839EXF2"/>
<dbReference type="GO" id="GO:0046657">
    <property type="term" value="P:folic acid catabolic process"/>
    <property type="evidence" value="ECO:0007669"/>
    <property type="project" value="TreeGrafter"/>
</dbReference>
<dbReference type="FunFam" id="3.30.70.360:FF:000004">
    <property type="entry name" value="Peptidase M20 domain-containing protein 2"/>
    <property type="match status" value="1"/>
</dbReference>
<dbReference type="GO" id="GO:0016805">
    <property type="term" value="F:dipeptidase activity"/>
    <property type="evidence" value="ECO:0007669"/>
    <property type="project" value="TreeGrafter"/>
</dbReference>
<dbReference type="Pfam" id="PF01546">
    <property type="entry name" value="Peptidase_M20"/>
    <property type="match status" value="1"/>
</dbReference>